<gene>
    <name evidence="1" type="ORF">DPMN_092655</name>
</gene>
<evidence type="ECO:0000313" key="1">
    <source>
        <dbReference type="EMBL" id="KAH3850248.1"/>
    </source>
</evidence>
<protein>
    <submittedName>
        <fullName evidence="1">Uncharacterized protein</fullName>
    </submittedName>
</protein>
<evidence type="ECO:0000313" key="2">
    <source>
        <dbReference type="Proteomes" id="UP000828390"/>
    </source>
</evidence>
<organism evidence="1 2">
    <name type="scientific">Dreissena polymorpha</name>
    <name type="common">Zebra mussel</name>
    <name type="synonym">Mytilus polymorpha</name>
    <dbReference type="NCBI Taxonomy" id="45954"/>
    <lineage>
        <taxon>Eukaryota</taxon>
        <taxon>Metazoa</taxon>
        <taxon>Spiralia</taxon>
        <taxon>Lophotrochozoa</taxon>
        <taxon>Mollusca</taxon>
        <taxon>Bivalvia</taxon>
        <taxon>Autobranchia</taxon>
        <taxon>Heteroconchia</taxon>
        <taxon>Euheterodonta</taxon>
        <taxon>Imparidentia</taxon>
        <taxon>Neoheterodontei</taxon>
        <taxon>Myida</taxon>
        <taxon>Dreissenoidea</taxon>
        <taxon>Dreissenidae</taxon>
        <taxon>Dreissena</taxon>
    </lineage>
</organism>
<sequence length="71" mass="8359">MTKEEIIQRVCYRAVWFPGDPWCVCLENPGPDMVSPPETRKTSMFDGRRSNSRTFNLERFAQYVETTRVVK</sequence>
<accession>A0A9D4L2Q1</accession>
<proteinExistence type="predicted"/>
<reference evidence="1" key="2">
    <citation type="submission" date="2020-11" db="EMBL/GenBank/DDBJ databases">
        <authorList>
            <person name="McCartney M.A."/>
            <person name="Auch B."/>
            <person name="Kono T."/>
            <person name="Mallez S."/>
            <person name="Becker A."/>
            <person name="Gohl D.M."/>
            <person name="Silverstein K.A.T."/>
            <person name="Koren S."/>
            <person name="Bechman K.B."/>
            <person name="Herman A."/>
            <person name="Abrahante J.E."/>
            <person name="Garbe J."/>
        </authorList>
    </citation>
    <scope>NUCLEOTIDE SEQUENCE</scope>
    <source>
        <strain evidence="1">Duluth1</strain>
        <tissue evidence="1">Whole animal</tissue>
    </source>
</reference>
<dbReference type="AlphaFoldDB" id="A0A9D4L2Q1"/>
<dbReference type="EMBL" id="JAIWYP010000003">
    <property type="protein sequence ID" value="KAH3850248.1"/>
    <property type="molecule type" value="Genomic_DNA"/>
</dbReference>
<dbReference type="Proteomes" id="UP000828390">
    <property type="component" value="Unassembled WGS sequence"/>
</dbReference>
<name>A0A9D4L2Q1_DREPO</name>
<keyword evidence="2" id="KW-1185">Reference proteome</keyword>
<reference evidence="1" key="1">
    <citation type="journal article" date="2019" name="bioRxiv">
        <title>The Genome of the Zebra Mussel, Dreissena polymorpha: A Resource for Invasive Species Research.</title>
        <authorList>
            <person name="McCartney M.A."/>
            <person name="Auch B."/>
            <person name="Kono T."/>
            <person name="Mallez S."/>
            <person name="Zhang Y."/>
            <person name="Obille A."/>
            <person name="Becker A."/>
            <person name="Abrahante J.E."/>
            <person name="Garbe J."/>
            <person name="Badalamenti J.P."/>
            <person name="Herman A."/>
            <person name="Mangelson H."/>
            <person name="Liachko I."/>
            <person name="Sullivan S."/>
            <person name="Sone E.D."/>
            <person name="Koren S."/>
            <person name="Silverstein K.A.T."/>
            <person name="Beckman K.B."/>
            <person name="Gohl D.M."/>
        </authorList>
    </citation>
    <scope>NUCLEOTIDE SEQUENCE</scope>
    <source>
        <strain evidence="1">Duluth1</strain>
        <tissue evidence="1">Whole animal</tissue>
    </source>
</reference>
<comment type="caution">
    <text evidence="1">The sequence shown here is derived from an EMBL/GenBank/DDBJ whole genome shotgun (WGS) entry which is preliminary data.</text>
</comment>